<keyword evidence="2" id="KW-0812">Transmembrane</keyword>
<proteinExistence type="predicted"/>
<evidence type="ECO:0000313" key="4">
    <source>
        <dbReference type="Proteomes" id="UP001519363"/>
    </source>
</evidence>
<sequence>MSGTGTGEVDFTPPPTRARRRRRLRNGLVLALTVLAVGYLTTTAVTRMLDACGSAGSGVSEVDGECVGTTDGTYVFHPDLAEVQGKIAAENEWVLAQNRPYVSLALLSPLTWNERSALTGGKILRLLQGSYTGQRRANRSSLAGDPQPLVRLLLANAGSGLRRWSPVVEALAERVGGADHLVAVTGLGVSVEQTREAATRLSELGLPMVGALITANGLDHEHIPGLIRTNAANSDYVEALRLFLENRPHLAEGLLVYDANLPDLYTRTLKESMEDVFGKSGARLKHLPQTFRGASQPSEATPAMFDGITKNICAVHPQLVFYAGRELDLASFVEALRHRVCRAEHLTILTGETGFGPAATSAPALRAANLTGVYAHSTDPERWRRGAPEAPHYPDFHAAFTEHFSAAGLDNGYAVMHHDAVVTAARAVRLAAEQARTKDGLPTPGDVLSQLLNLNNAYQVPAASGRLSFSARTKGNPGGKPVPVLQLPDPVAGPPTTPYETPTG</sequence>
<name>A0ABS5A707_9PSEU</name>
<feature type="region of interest" description="Disordered" evidence="1">
    <location>
        <begin position="469"/>
        <end position="504"/>
    </location>
</feature>
<evidence type="ECO:0000256" key="2">
    <source>
        <dbReference type="SAM" id="Phobius"/>
    </source>
</evidence>
<organism evidence="3 4">
    <name type="scientific">Crossiella equi</name>
    <dbReference type="NCBI Taxonomy" id="130796"/>
    <lineage>
        <taxon>Bacteria</taxon>
        <taxon>Bacillati</taxon>
        <taxon>Actinomycetota</taxon>
        <taxon>Actinomycetes</taxon>
        <taxon>Pseudonocardiales</taxon>
        <taxon>Pseudonocardiaceae</taxon>
        <taxon>Crossiella</taxon>
    </lineage>
</organism>
<evidence type="ECO:0008006" key="5">
    <source>
        <dbReference type="Google" id="ProtNLM"/>
    </source>
</evidence>
<gene>
    <name evidence="3" type="ORF">JOF53_001250</name>
</gene>
<feature type="transmembrane region" description="Helical" evidence="2">
    <location>
        <begin position="27"/>
        <end position="49"/>
    </location>
</feature>
<comment type="caution">
    <text evidence="3">The sequence shown here is derived from an EMBL/GenBank/DDBJ whole genome shotgun (WGS) entry which is preliminary data.</text>
</comment>
<evidence type="ECO:0000313" key="3">
    <source>
        <dbReference type="EMBL" id="MBP2472378.1"/>
    </source>
</evidence>
<reference evidence="3 4" key="1">
    <citation type="submission" date="2021-03" db="EMBL/GenBank/DDBJ databases">
        <title>Sequencing the genomes of 1000 actinobacteria strains.</title>
        <authorList>
            <person name="Klenk H.-P."/>
        </authorList>
    </citation>
    <scope>NUCLEOTIDE SEQUENCE [LARGE SCALE GENOMIC DNA]</scope>
    <source>
        <strain evidence="3 4">DSM 44580</strain>
    </source>
</reference>
<evidence type="ECO:0000256" key="1">
    <source>
        <dbReference type="SAM" id="MobiDB-lite"/>
    </source>
</evidence>
<dbReference type="EMBL" id="JAGIOO010000001">
    <property type="protein sequence ID" value="MBP2472378.1"/>
    <property type="molecule type" value="Genomic_DNA"/>
</dbReference>
<dbReference type="SUPFAM" id="SSF53822">
    <property type="entry name" value="Periplasmic binding protein-like I"/>
    <property type="match status" value="1"/>
</dbReference>
<keyword evidence="2" id="KW-0472">Membrane</keyword>
<dbReference type="InterPro" id="IPR028082">
    <property type="entry name" value="Peripla_BP_I"/>
</dbReference>
<dbReference type="RefSeq" id="WP_086785363.1">
    <property type="nucleotide sequence ID" value="NZ_JAGIOO010000001.1"/>
</dbReference>
<keyword evidence="4" id="KW-1185">Reference proteome</keyword>
<dbReference type="Proteomes" id="UP001519363">
    <property type="component" value="Unassembled WGS sequence"/>
</dbReference>
<dbReference type="Gene3D" id="3.40.50.2300">
    <property type="match status" value="2"/>
</dbReference>
<keyword evidence="2" id="KW-1133">Transmembrane helix</keyword>
<accession>A0ABS5A707</accession>
<protein>
    <recommendedName>
        <fullName evidence="5">ABC transporter substrate-binding protein</fullName>
    </recommendedName>
</protein>